<keyword evidence="2" id="KW-0732">Signal</keyword>
<evidence type="ECO:0000256" key="1">
    <source>
        <dbReference type="SAM" id="MobiDB-lite"/>
    </source>
</evidence>
<reference evidence="3 6" key="2">
    <citation type="submission" date="2019-08" db="EMBL/GenBank/DDBJ databases">
        <title>The genome sequence of a newly discovered highly antifungal drug resistant Aspergillus species, Aspergillus tanneri NIH 1004.</title>
        <authorList>
            <person name="Mounaud S."/>
            <person name="Singh I."/>
            <person name="Joardar V."/>
            <person name="Pakala S."/>
            <person name="Pakala S."/>
            <person name="Venepally P."/>
            <person name="Chung J.K."/>
            <person name="Losada L."/>
            <person name="Nierman W.C."/>
        </authorList>
    </citation>
    <scope>NUCLEOTIDE SEQUENCE [LARGE SCALE GENOMIC DNA]</scope>
    <source>
        <strain evidence="3 6">NIH1004</strain>
    </source>
</reference>
<dbReference type="STRING" id="1220188.A0A4S3JPB0"/>
<dbReference type="RefSeq" id="XP_033426537.1">
    <property type="nucleotide sequence ID" value="XM_033570505.1"/>
</dbReference>
<dbReference type="GeneID" id="54328568"/>
<gene>
    <name evidence="3" type="ORF">ATNIH1004_005866</name>
    <name evidence="4" type="ORF">EYZ11_003862</name>
</gene>
<feature type="compositionally biased region" description="Pro residues" evidence="1">
    <location>
        <begin position="45"/>
        <end position="57"/>
    </location>
</feature>
<evidence type="ECO:0000313" key="6">
    <source>
        <dbReference type="Proteomes" id="UP000324241"/>
    </source>
</evidence>
<feature type="chain" id="PRO_5036358509" evidence="2">
    <location>
        <begin position="18"/>
        <end position="345"/>
    </location>
</feature>
<feature type="region of interest" description="Disordered" evidence="1">
    <location>
        <begin position="36"/>
        <end position="112"/>
    </location>
</feature>
<sequence length="345" mass="35446">MRISALAVLAWGACVAASPLGGVQHRGLSPHEYACEKPHEMSHPAPAPEPVPYPAPQPAHELAPVPQPEPAPQPAPQPAPEPALQPAPQSAPETAPASALAPGPGQGCDEHSCHGTGHLVQDLGNPTHKLLHVVGIHREELLIKLSLVVEDLLGGLDVHDKLVGYIIKEAPSLAELVADLDDPTKCYLVVLGKNTGYLLVGLDHRVSGLLSEVGLKSIVGPVGQVVGTVGQGGLLEHVAPVDNCLLQIVSEDGKILLVELSGPLAGEVSGLGLGLAKTVGKVVKAAAEVGELVKGLAPVGECLLTIVGNDGKPLLIQLSEAVASRVDKSVFPGLEVPVGKVVKVF</sequence>
<accession>A0A4S3JPB0</accession>
<evidence type="ECO:0000313" key="5">
    <source>
        <dbReference type="Proteomes" id="UP000308092"/>
    </source>
</evidence>
<dbReference type="EMBL" id="SOSA01000104">
    <property type="protein sequence ID" value="THC96657.1"/>
    <property type="molecule type" value="Genomic_DNA"/>
</dbReference>
<dbReference type="Proteomes" id="UP000324241">
    <property type="component" value="Unassembled WGS sequence"/>
</dbReference>
<proteinExistence type="predicted"/>
<keyword evidence="5" id="KW-1185">Reference proteome</keyword>
<organism evidence="4 5">
    <name type="scientific">Aspergillus tanneri</name>
    <dbReference type="NCBI Taxonomy" id="1220188"/>
    <lineage>
        <taxon>Eukaryota</taxon>
        <taxon>Fungi</taxon>
        <taxon>Dikarya</taxon>
        <taxon>Ascomycota</taxon>
        <taxon>Pezizomycotina</taxon>
        <taxon>Eurotiomycetes</taxon>
        <taxon>Eurotiomycetidae</taxon>
        <taxon>Eurotiales</taxon>
        <taxon>Aspergillaceae</taxon>
        <taxon>Aspergillus</taxon>
        <taxon>Aspergillus subgen. Circumdati</taxon>
    </lineage>
</organism>
<comment type="caution">
    <text evidence="4">The sequence shown here is derived from an EMBL/GenBank/DDBJ whole genome shotgun (WGS) entry which is preliminary data.</text>
</comment>
<evidence type="ECO:0000256" key="2">
    <source>
        <dbReference type="SAM" id="SignalP"/>
    </source>
</evidence>
<dbReference type="Proteomes" id="UP000308092">
    <property type="component" value="Unassembled WGS sequence"/>
</dbReference>
<protein>
    <submittedName>
        <fullName evidence="4">Uncharacterized protein</fullName>
    </submittedName>
</protein>
<name>A0A4S3JPB0_9EURO</name>
<dbReference type="OrthoDB" id="3798541at2759"/>
<feature type="signal peptide" evidence="2">
    <location>
        <begin position="1"/>
        <end position="17"/>
    </location>
</feature>
<feature type="compositionally biased region" description="Pro residues" evidence="1">
    <location>
        <begin position="65"/>
        <end position="85"/>
    </location>
</feature>
<evidence type="ECO:0000313" key="4">
    <source>
        <dbReference type="EMBL" id="THC96657.1"/>
    </source>
</evidence>
<dbReference type="AlphaFoldDB" id="A0A4S3JPB0"/>
<reference evidence="4 5" key="1">
    <citation type="submission" date="2019-03" db="EMBL/GenBank/DDBJ databases">
        <title>The genome sequence of a newly discovered highly antifungal drug resistant Aspergillus species, Aspergillus tanneri NIH 1004.</title>
        <authorList>
            <person name="Mounaud S."/>
            <person name="Singh I."/>
            <person name="Joardar V."/>
            <person name="Pakala S."/>
            <person name="Pakala S."/>
            <person name="Venepally P."/>
            <person name="Hoover J."/>
            <person name="Nierman W."/>
            <person name="Chung J."/>
            <person name="Losada L."/>
        </authorList>
    </citation>
    <scope>NUCLEOTIDE SEQUENCE [LARGE SCALE GENOMIC DNA]</scope>
    <source>
        <strain evidence="4 5">NIH1004</strain>
    </source>
</reference>
<dbReference type="VEuPathDB" id="FungiDB:EYZ11_003862"/>
<evidence type="ECO:0000313" key="3">
    <source>
        <dbReference type="EMBL" id="KAA8647176.1"/>
    </source>
</evidence>
<dbReference type="EMBL" id="QUQM01000004">
    <property type="protein sequence ID" value="KAA8647176.1"/>
    <property type="molecule type" value="Genomic_DNA"/>
</dbReference>